<protein>
    <recommendedName>
        <fullName evidence="3">JmjC domain-containing protein</fullName>
    </recommendedName>
</protein>
<feature type="coiled-coil region" evidence="1">
    <location>
        <begin position="303"/>
        <end position="355"/>
    </location>
</feature>
<feature type="compositionally biased region" description="Acidic residues" evidence="2">
    <location>
        <begin position="355"/>
        <end position="373"/>
    </location>
</feature>
<name>A0AAD3HF47_9STRA</name>
<dbReference type="InterPro" id="IPR014710">
    <property type="entry name" value="RmlC-like_jellyroll"/>
</dbReference>
<dbReference type="SUPFAM" id="SSF51197">
    <property type="entry name" value="Clavaminate synthase-like"/>
    <property type="match status" value="1"/>
</dbReference>
<evidence type="ECO:0000256" key="1">
    <source>
        <dbReference type="SAM" id="Coils"/>
    </source>
</evidence>
<proteinExistence type="predicted"/>
<evidence type="ECO:0000313" key="5">
    <source>
        <dbReference type="Proteomes" id="UP001054902"/>
    </source>
</evidence>
<dbReference type="Proteomes" id="UP001054902">
    <property type="component" value="Unassembled WGS sequence"/>
</dbReference>
<dbReference type="Gene3D" id="2.60.120.10">
    <property type="entry name" value="Jelly Rolls"/>
    <property type="match status" value="1"/>
</dbReference>
<sequence>MENALQDTLDKINPTVLRNALSMGIKRRSFDSSDDTNKKIKAADSDTGSSNEIDDEKDFVNLYKGWTVPCRNYIITTISKENLSPEKFFKEYVANRRPVVITGIPDDLKILSKWTNEYLLQRAGEEKVQVEKRGSKSDSYGKGNEEPMSFGDFVKLVESGDAFHYLTSQSVMSNEDGRPEILSNIMKKLMAKKESCATSEKVRKDLLFDPPLTPNLVKNLIPSNINLWMGNNQEGTSSGLHHDYHDNLYIVLRGTKRFRLYSPEDTENMYVRGELAKVHENGRINYKGELTTAYGADLKSDAAASAAKAKDEAEKMLIEAEEAVKEGKPGAKEQLEKAEEMLEMAMEQLLDAEMDGTEDGSDDEDFDDEEEDMTNSSNMETEPMKNNDIAYEDTEDDHLEEDMCRDKTVKNPDNFSKIDSKLLEIQEKLKEEFPLALNAKEAFCEVHENEILYLPASWFHEVTSFGSKQGHLALNYWFHPPDALDNFGNPYSSSFWPEDFRARFEL</sequence>
<evidence type="ECO:0000313" key="4">
    <source>
        <dbReference type="EMBL" id="GFH61006.1"/>
    </source>
</evidence>
<keyword evidence="1" id="KW-0175">Coiled coil</keyword>
<dbReference type="SMART" id="SM00558">
    <property type="entry name" value="JmjC"/>
    <property type="match status" value="1"/>
</dbReference>
<feature type="domain" description="JmjC" evidence="3">
    <location>
        <begin position="199"/>
        <end position="495"/>
    </location>
</feature>
<reference evidence="4 5" key="1">
    <citation type="journal article" date="2021" name="Sci. Rep.">
        <title>The genome of the diatom Chaetoceros tenuissimus carries an ancient integrated fragment of an extant virus.</title>
        <authorList>
            <person name="Hongo Y."/>
            <person name="Kimura K."/>
            <person name="Takaki Y."/>
            <person name="Yoshida Y."/>
            <person name="Baba S."/>
            <person name="Kobayashi G."/>
            <person name="Nagasaki K."/>
            <person name="Hano T."/>
            <person name="Tomaru Y."/>
        </authorList>
    </citation>
    <scope>NUCLEOTIDE SEQUENCE [LARGE SCALE GENOMIC DNA]</scope>
    <source>
        <strain evidence="4 5">NIES-3715</strain>
    </source>
</reference>
<dbReference type="PANTHER" id="PTHR12461">
    <property type="entry name" value="HYPOXIA-INDUCIBLE FACTOR 1 ALPHA INHIBITOR-RELATED"/>
    <property type="match status" value="1"/>
</dbReference>
<dbReference type="InterPro" id="IPR041667">
    <property type="entry name" value="Cupin_8"/>
</dbReference>
<feature type="region of interest" description="Disordered" evidence="2">
    <location>
        <begin position="29"/>
        <end position="51"/>
    </location>
</feature>
<gene>
    <name evidence="4" type="ORF">CTEN210_17482</name>
</gene>
<comment type="caution">
    <text evidence="4">The sequence shown here is derived from an EMBL/GenBank/DDBJ whole genome shotgun (WGS) entry which is preliminary data.</text>
</comment>
<accession>A0AAD3HF47</accession>
<evidence type="ECO:0000259" key="3">
    <source>
        <dbReference type="PROSITE" id="PS51184"/>
    </source>
</evidence>
<organism evidence="4 5">
    <name type="scientific">Chaetoceros tenuissimus</name>
    <dbReference type="NCBI Taxonomy" id="426638"/>
    <lineage>
        <taxon>Eukaryota</taxon>
        <taxon>Sar</taxon>
        <taxon>Stramenopiles</taxon>
        <taxon>Ochrophyta</taxon>
        <taxon>Bacillariophyta</taxon>
        <taxon>Coscinodiscophyceae</taxon>
        <taxon>Chaetocerotophycidae</taxon>
        <taxon>Chaetocerotales</taxon>
        <taxon>Chaetocerotaceae</taxon>
        <taxon>Chaetoceros</taxon>
    </lineage>
</organism>
<dbReference type="EMBL" id="BLLK01000069">
    <property type="protein sequence ID" value="GFH61006.1"/>
    <property type="molecule type" value="Genomic_DNA"/>
</dbReference>
<dbReference type="InterPro" id="IPR003347">
    <property type="entry name" value="JmjC_dom"/>
</dbReference>
<dbReference type="Gene3D" id="2.60.120.650">
    <property type="entry name" value="Cupin"/>
    <property type="match status" value="1"/>
</dbReference>
<dbReference type="AlphaFoldDB" id="A0AAD3HF47"/>
<feature type="region of interest" description="Disordered" evidence="2">
    <location>
        <begin position="355"/>
        <end position="387"/>
    </location>
</feature>
<dbReference type="PROSITE" id="PS51184">
    <property type="entry name" value="JMJC"/>
    <property type="match status" value="1"/>
</dbReference>
<evidence type="ECO:0000256" key="2">
    <source>
        <dbReference type="SAM" id="MobiDB-lite"/>
    </source>
</evidence>
<keyword evidence="5" id="KW-1185">Reference proteome</keyword>
<dbReference type="PANTHER" id="PTHR12461:SF100">
    <property type="entry name" value="JMJC DOMAIN-CONTAINING PROTEIN 4"/>
    <property type="match status" value="1"/>
</dbReference>
<dbReference type="Pfam" id="PF13621">
    <property type="entry name" value="Cupin_8"/>
    <property type="match status" value="1"/>
</dbReference>
<feature type="compositionally biased region" description="Basic and acidic residues" evidence="2">
    <location>
        <begin position="29"/>
        <end position="44"/>
    </location>
</feature>